<dbReference type="AlphaFoldDB" id="A0A7K1SER5"/>
<proteinExistence type="predicted"/>
<keyword evidence="4" id="KW-1185">Reference proteome</keyword>
<accession>A0A7K1SER5</accession>
<gene>
    <name evidence="3" type="ORF">GO755_19795</name>
</gene>
<dbReference type="Proteomes" id="UP000436006">
    <property type="component" value="Unassembled WGS sequence"/>
</dbReference>
<dbReference type="Gene3D" id="2.40.160.20">
    <property type="match status" value="1"/>
</dbReference>
<comment type="caution">
    <text evidence="3">The sequence shown here is derived from an EMBL/GenBank/DDBJ whole genome shotgun (WGS) entry which is preliminary data.</text>
</comment>
<protein>
    <submittedName>
        <fullName evidence="3">Outer membrane beta-barrel protein</fullName>
    </submittedName>
</protein>
<evidence type="ECO:0000256" key="1">
    <source>
        <dbReference type="SAM" id="SignalP"/>
    </source>
</evidence>
<evidence type="ECO:0000313" key="3">
    <source>
        <dbReference type="EMBL" id="MVM32300.1"/>
    </source>
</evidence>
<organism evidence="3 4">
    <name type="scientific">Spirosoma arboris</name>
    <dbReference type="NCBI Taxonomy" id="2682092"/>
    <lineage>
        <taxon>Bacteria</taxon>
        <taxon>Pseudomonadati</taxon>
        <taxon>Bacteroidota</taxon>
        <taxon>Cytophagia</taxon>
        <taxon>Cytophagales</taxon>
        <taxon>Cytophagaceae</taxon>
        <taxon>Spirosoma</taxon>
    </lineage>
</organism>
<evidence type="ECO:0000313" key="4">
    <source>
        <dbReference type="Proteomes" id="UP000436006"/>
    </source>
</evidence>
<reference evidence="3 4" key="1">
    <citation type="submission" date="2019-12" db="EMBL/GenBank/DDBJ databases">
        <title>Spirosoma sp. HMF4905 genome sequencing and assembly.</title>
        <authorList>
            <person name="Kang H."/>
            <person name="Cha I."/>
            <person name="Kim H."/>
            <person name="Joh K."/>
        </authorList>
    </citation>
    <scope>NUCLEOTIDE SEQUENCE [LARGE SCALE GENOMIC DNA]</scope>
    <source>
        <strain evidence="3 4">HMF4905</strain>
    </source>
</reference>
<name>A0A7K1SER5_9BACT</name>
<feature type="domain" description="Outer membrane protein beta-barrel" evidence="2">
    <location>
        <begin position="21"/>
        <end position="183"/>
    </location>
</feature>
<dbReference type="EMBL" id="WPIN01000007">
    <property type="protein sequence ID" value="MVM32300.1"/>
    <property type="molecule type" value="Genomic_DNA"/>
</dbReference>
<dbReference type="Pfam" id="PF13568">
    <property type="entry name" value="OMP_b-brl_2"/>
    <property type="match status" value="1"/>
</dbReference>
<keyword evidence="1" id="KW-0732">Signal</keyword>
<feature type="chain" id="PRO_5029643603" evidence="1">
    <location>
        <begin position="22"/>
        <end position="213"/>
    </location>
</feature>
<evidence type="ECO:0000259" key="2">
    <source>
        <dbReference type="Pfam" id="PF13568"/>
    </source>
</evidence>
<sequence length="213" mass="23888">MKAKLIVLFLALTAFNLPGLAQTSFRIGLTAGANDDLIHFSWMPSINKSTTLWRYNAGVSFGHRLTPSLSVAYDLLYSRQGGVDIETSVLGYGSHQTIYKVDYLSLPIMVRYHPGGRRVFMAGGPQFGYLLAAKSVDPTFSETSVWDLQYCYRLDVGLMAGLGYRLGKHLVLSSRYYYGMKPIQKPDPSTGVYSDAAQKLYNRIWSSNLTYYF</sequence>
<feature type="signal peptide" evidence="1">
    <location>
        <begin position="1"/>
        <end position="21"/>
    </location>
</feature>
<dbReference type="InterPro" id="IPR025665">
    <property type="entry name" value="Beta-barrel_OMP_2"/>
</dbReference>
<dbReference type="RefSeq" id="WP_157587030.1">
    <property type="nucleotide sequence ID" value="NZ_WPIN01000007.1"/>
</dbReference>